<evidence type="ECO:0000256" key="2">
    <source>
        <dbReference type="ARBA" id="ARBA00023235"/>
    </source>
</evidence>
<evidence type="ECO:0000313" key="4">
    <source>
        <dbReference type="EMBL" id="BFO16846.1"/>
    </source>
</evidence>
<name>A0AAT9HH73_9ACTN</name>
<reference evidence="4" key="1">
    <citation type="submission" date="2024-06" db="EMBL/GenBank/DDBJ databases">
        <authorList>
            <consortium name="consrtm"/>
            <person name="Uemura M."/>
            <person name="Terahara T."/>
        </authorList>
    </citation>
    <scope>NUCLEOTIDE SEQUENCE</scope>
    <source>
        <strain evidence="4">KM77-8</strain>
    </source>
</reference>
<keyword evidence="2" id="KW-0413">Isomerase</keyword>
<dbReference type="GO" id="GO:0050097">
    <property type="term" value="F:methylaspartate mutase activity"/>
    <property type="evidence" value="ECO:0007669"/>
    <property type="project" value="InterPro"/>
</dbReference>
<protein>
    <submittedName>
        <fullName evidence="4">Uncharacterized protein</fullName>
    </submittedName>
</protein>
<keyword evidence="1" id="KW-0846">Cobalamin</keyword>
<dbReference type="SUPFAM" id="SSF51703">
    <property type="entry name" value="Cobalamin (vitamin B12)-dependent enzymes"/>
    <property type="match status" value="1"/>
</dbReference>
<dbReference type="AlphaFoldDB" id="A0AAT9HH73"/>
<keyword evidence="3" id="KW-0170">Cobalt</keyword>
<dbReference type="InterPro" id="IPR016176">
    <property type="entry name" value="Cbl-dep_enz_cat"/>
</dbReference>
<evidence type="ECO:0000256" key="3">
    <source>
        <dbReference type="ARBA" id="ARBA00023285"/>
    </source>
</evidence>
<reference evidence="4" key="2">
    <citation type="submission" date="2024-07" db="EMBL/GenBank/DDBJ databases">
        <title>Streptomyces haneummycinica sp. nov., a new antibiotic-producing actinobacterium isolated from marine sediment.</title>
        <authorList>
            <person name="Uemura M."/>
            <person name="Hamada M."/>
            <person name="Hirano S."/>
            <person name="Kobayashi K."/>
            <person name="Ohshiro T."/>
            <person name="Kobayashi T."/>
            <person name="Terahara T."/>
        </authorList>
    </citation>
    <scope>NUCLEOTIDE SEQUENCE</scope>
    <source>
        <strain evidence="4">KM77-8</strain>
    </source>
</reference>
<dbReference type="GO" id="GO:0031419">
    <property type="term" value="F:cobalamin binding"/>
    <property type="evidence" value="ECO:0007669"/>
    <property type="project" value="UniProtKB-KW"/>
</dbReference>
<gene>
    <name evidence="4" type="ORF">SHKM778_32340</name>
</gene>
<accession>A0AAT9HH73</accession>
<proteinExistence type="predicted"/>
<organism evidence="4">
    <name type="scientific">Streptomyces haneummycinicus</name>
    <dbReference type="NCBI Taxonomy" id="3074435"/>
    <lineage>
        <taxon>Bacteria</taxon>
        <taxon>Bacillati</taxon>
        <taxon>Actinomycetota</taxon>
        <taxon>Actinomycetes</taxon>
        <taxon>Kitasatosporales</taxon>
        <taxon>Streptomycetaceae</taxon>
        <taxon>Streptomyces</taxon>
    </lineage>
</organism>
<evidence type="ECO:0000256" key="1">
    <source>
        <dbReference type="ARBA" id="ARBA00022628"/>
    </source>
</evidence>
<dbReference type="Gene3D" id="3.20.20.240">
    <property type="entry name" value="Methylmalonyl-CoA mutase"/>
    <property type="match status" value="1"/>
</dbReference>
<dbReference type="InterPro" id="IPR006396">
    <property type="entry name" value="Glu_mut_E"/>
</dbReference>
<dbReference type="Pfam" id="PF06368">
    <property type="entry name" value="Met_asp_mut_E"/>
    <property type="match status" value="1"/>
</dbReference>
<dbReference type="EMBL" id="AP035768">
    <property type="protein sequence ID" value="BFO16846.1"/>
    <property type="molecule type" value="Genomic_DNA"/>
</dbReference>
<sequence>MAEAHRIPTVAENVQALEDAAAVARTVAPDTETVHQPAASQTYAEARALIDTVLDLHDDVGTALLAAFRCGYLDIPYCVHPDNAGRARSRIDAGGRLLWSELGNLPLRGIAERTSTRRTGSAELLEDLFHLRSVYDDPTHPRAAELALNEGPG</sequence>
<dbReference type="GO" id="GO:0019670">
    <property type="term" value="P:anaerobic L-glutamate catabolic process"/>
    <property type="evidence" value="ECO:0007669"/>
    <property type="project" value="InterPro"/>
</dbReference>